<evidence type="ECO:0000256" key="5">
    <source>
        <dbReference type="ARBA" id="ARBA00022496"/>
    </source>
</evidence>
<keyword evidence="5" id="KW-0410">Iron transport</keyword>
<dbReference type="AlphaFoldDB" id="A0A1U7HA13"/>
<dbReference type="InterPro" id="IPR037066">
    <property type="entry name" value="Plug_dom_sf"/>
</dbReference>
<comment type="similarity">
    <text evidence="2 13 14">Belongs to the TonB-dependent receptor family.</text>
</comment>
<evidence type="ECO:0000256" key="1">
    <source>
        <dbReference type="ARBA" id="ARBA00004571"/>
    </source>
</evidence>
<dbReference type="Gene3D" id="2.170.130.10">
    <property type="entry name" value="TonB-dependent receptor, plug domain"/>
    <property type="match status" value="1"/>
</dbReference>
<gene>
    <name evidence="17" type="ORF">NIES1031_23070</name>
</gene>
<evidence type="ECO:0000256" key="8">
    <source>
        <dbReference type="ARBA" id="ARBA00023004"/>
    </source>
</evidence>
<dbReference type="Gene3D" id="2.40.170.20">
    <property type="entry name" value="TonB-dependent receptor, beta-barrel domain"/>
    <property type="match status" value="1"/>
</dbReference>
<dbReference type="InterPro" id="IPR000531">
    <property type="entry name" value="Beta-barrel_TonB"/>
</dbReference>
<dbReference type="InterPro" id="IPR010105">
    <property type="entry name" value="TonB_sidphr_rcpt"/>
</dbReference>
<proteinExistence type="inferred from homology"/>
<evidence type="ECO:0000313" key="17">
    <source>
        <dbReference type="EMBL" id="OKH20381.1"/>
    </source>
</evidence>
<evidence type="ECO:0000256" key="4">
    <source>
        <dbReference type="ARBA" id="ARBA00022452"/>
    </source>
</evidence>
<dbReference type="InterPro" id="IPR039426">
    <property type="entry name" value="TonB-dep_rcpt-like"/>
</dbReference>
<evidence type="ECO:0000256" key="9">
    <source>
        <dbReference type="ARBA" id="ARBA00023065"/>
    </source>
</evidence>
<dbReference type="PROSITE" id="PS52016">
    <property type="entry name" value="TONB_DEPENDENT_REC_3"/>
    <property type="match status" value="1"/>
</dbReference>
<dbReference type="FunFam" id="2.170.130.10:FF:000001">
    <property type="entry name" value="Catecholate siderophore TonB-dependent receptor"/>
    <property type="match status" value="1"/>
</dbReference>
<reference evidence="17 18" key="1">
    <citation type="submission" date="2016-11" db="EMBL/GenBank/DDBJ databases">
        <title>Draft Genome Sequences of Nine Cyanobacterial Strains from Diverse Habitats.</title>
        <authorList>
            <person name="Zhu T."/>
            <person name="Hou S."/>
            <person name="Lu X."/>
            <person name="Hess W.R."/>
        </authorList>
    </citation>
    <scope>NUCLEOTIDE SEQUENCE [LARGE SCALE GENOMIC DNA]</scope>
    <source>
        <strain evidence="17 18">5.2 s.c.1</strain>
    </source>
</reference>
<sequence>MLALPNGDVFQQAYPTEGIALVSVTSVLAGRVRVSITGTDAPPTANLSAEALGLVLAVTPGTEVAESNEEAIQVVVTGEQHEGYNRSDATTATRTNTPLRDIPQSIQVIPQQVLTDQQVIQLREATRNVSGVVEGSNFGNSGDAFLIRGFQTNNILLDGIELGTFNLGLNSSFREIANIERVEVLKGPASVLYGTLEPGGIVNVVTKQPLAFPSYEVELQAGNFEFLRPSIDFSSPLNSDGTILYRLNAVYQTADDFREFEQGIERIFVAPVLSLAITDNTDLALNFEYLYDERPFDRGLAAIGDQIADIPFERILGEPDDINIREQYVAGYRLEHRFSRNWQLRNVFRYISTERTTRAFQNRGDLNEETGDLARSVDDQNGTVAGYTLQTNLVGEFSTGSIEHSLLLGIDFSRETNDFDNRSALERSIINIFDPVYGTPRPSRSELRDENQSLFGGTLQAFGLYLQDQITLLDNLKLLVGGRFDIVDQDSFFTSVSAGDVLSDTTDQQQDEAFSPRIGIVYQPIEPLSLYASFSRSFAPNFGTTVEGDILEPTRGTQYEVGVRGEFLEGRLTTNLVAYYLTKTNIAATDPDNPDFSIATGEQRSQGIELDVIGEILPGWNIIASYAYTDAEVTEDEGSLLEGNRLAGVPEHTASLWSTYEIQSGDLQGLGFGLGLFFVGKRQDFDNSFSVPSYLRTDASLFYRRDNWRAGINFRNLFNIDYIEAVDDRARITPGAPFTIVGSVSVTF</sequence>
<organism evidence="17 18">
    <name type="scientific">Chroogloeocystis siderophila 5.2 s.c.1</name>
    <dbReference type="NCBI Taxonomy" id="247279"/>
    <lineage>
        <taxon>Bacteria</taxon>
        <taxon>Bacillati</taxon>
        <taxon>Cyanobacteriota</taxon>
        <taxon>Cyanophyceae</taxon>
        <taxon>Oscillatoriophycideae</taxon>
        <taxon>Chroococcales</taxon>
        <taxon>Chroococcaceae</taxon>
        <taxon>Chroogloeocystis</taxon>
    </lineage>
</organism>
<evidence type="ECO:0000256" key="10">
    <source>
        <dbReference type="ARBA" id="ARBA00023077"/>
    </source>
</evidence>
<dbReference type="GO" id="GO:0009279">
    <property type="term" value="C:cell outer membrane"/>
    <property type="evidence" value="ECO:0007669"/>
    <property type="project" value="UniProtKB-SubCell"/>
</dbReference>
<comment type="subcellular location">
    <subcellularLocation>
        <location evidence="1 13">Cell outer membrane</location>
        <topology evidence="1 13">Multi-pass membrane protein</topology>
    </subcellularLocation>
</comment>
<dbReference type="CDD" id="cd01347">
    <property type="entry name" value="ligand_gated_channel"/>
    <property type="match status" value="1"/>
</dbReference>
<evidence type="ECO:0000256" key="7">
    <source>
        <dbReference type="ARBA" id="ARBA00022729"/>
    </source>
</evidence>
<evidence type="ECO:0000256" key="12">
    <source>
        <dbReference type="ARBA" id="ARBA00023237"/>
    </source>
</evidence>
<keyword evidence="4 13" id="KW-1134">Transmembrane beta strand</keyword>
<keyword evidence="12 13" id="KW-0998">Cell outer membrane</keyword>
<accession>A0A1U7HA13</accession>
<dbReference type="FunFam" id="2.40.170.20:FF:000005">
    <property type="entry name" value="TonB-dependent siderophore receptor"/>
    <property type="match status" value="1"/>
</dbReference>
<keyword evidence="7" id="KW-0732">Signal</keyword>
<protein>
    <submittedName>
        <fullName evidence="17">Ferrichrome-iron receptor</fullName>
    </submittedName>
</protein>
<dbReference type="STRING" id="247279.NIES1031_23070"/>
<evidence type="ECO:0000256" key="2">
    <source>
        <dbReference type="ARBA" id="ARBA00009810"/>
    </source>
</evidence>
<dbReference type="PANTHER" id="PTHR32552">
    <property type="entry name" value="FERRICHROME IRON RECEPTOR-RELATED"/>
    <property type="match status" value="1"/>
</dbReference>
<evidence type="ECO:0000256" key="11">
    <source>
        <dbReference type="ARBA" id="ARBA00023136"/>
    </source>
</evidence>
<name>A0A1U7HA13_9CHRO</name>
<dbReference type="EMBL" id="MRCC01000042">
    <property type="protein sequence ID" value="OKH20381.1"/>
    <property type="molecule type" value="Genomic_DNA"/>
</dbReference>
<keyword evidence="9" id="KW-0406">Ion transport</keyword>
<dbReference type="Proteomes" id="UP000185984">
    <property type="component" value="Unassembled WGS sequence"/>
</dbReference>
<keyword evidence="18" id="KW-1185">Reference proteome</keyword>
<evidence type="ECO:0000313" key="18">
    <source>
        <dbReference type="Proteomes" id="UP000185984"/>
    </source>
</evidence>
<keyword evidence="3 13" id="KW-0813">Transport</keyword>
<dbReference type="SUPFAM" id="SSF56935">
    <property type="entry name" value="Porins"/>
    <property type="match status" value="1"/>
</dbReference>
<keyword evidence="17" id="KW-0675">Receptor</keyword>
<evidence type="ECO:0000256" key="14">
    <source>
        <dbReference type="RuleBase" id="RU003357"/>
    </source>
</evidence>
<dbReference type="InterPro" id="IPR012910">
    <property type="entry name" value="Plug_dom"/>
</dbReference>
<dbReference type="Pfam" id="PF00593">
    <property type="entry name" value="TonB_dep_Rec_b-barrel"/>
    <property type="match status" value="1"/>
</dbReference>
<evidence type="ECO:0000259" key="15">
    <source>
        <dbReference type="Pfam" id="PF00593"/>
    </source>
</evidence>
<comment type="caution">
    <text evidence="17">The sequence shown here is derived from an EMBL/GenBank/DDBJ whole genome shotgun (WGS) entry which is preliminary data.</text>
</comment>
<dbReference type="Pfam" id="PF07715">
    <property type="entry name" value="Plug"/>
    <property type="match status" value="1"/>
</dbReference>
<keyword evidence="6 13" id="KW-0812">Transmembrane</keyword>
<feature type="domain" description="TonB-dependent receptor-like beta-barrel" evidence="15">
    <location>
        <begin position="276"/>
        <end position="717"/>
    </location>
</feature>
<dbReference type="InterPro" id="IPR036942">
    <property type="entry name" value="Beta-barrel_TonB_sf"/>
</dbReference>
<dbReference type="GO" id="GO:0038023">
    <property type="term" value="F:signaling receptor activity"/>
    <property type="evidence" value="ECO:0007669"/>
    <property type="project" value="InterPro"/>
</dbReference>
<evidence type="ECO:0000256" key="6">
    <source>
        <dbReference type="ARBA" id="ARBA00022692"/>
    </source>
</evidence>
<evidence type="ECO:0000256" key="3">
    <source>
        <dbReference type="ARBA" id="ARBA00022448"/>
    </source>
</evidence>
<dbReference type="NCBIfam" id="TIGR01783">
    <property type="entry name" value="TonB-siderophor"/>
    <property type="match status" value="1"/>
</dbReference>
<keyword evidence="8" id="KW-0408">Iron</keyword>
<keyword evidence="10 14" id="KW-0798">TonB box</keyword>
<dbReference type="GO" id="GO:0015344">
    <property type="term" value="F:siderophore uptake transmembrane transporter activity"/>
    <property type="evidence" value="ECO:0007669"/>
    <property type="project" value="TreeGrafter"/>
</dbReference>
<evidence type="ECO:0000256" key="13">
    <source>
        <dbReference type="PROSITE-ProRule" id="PRU01360"/>
    </source>
</evidence>
<dbReference type="GO" id="GO:0015891">
    <property type="term" value="P:siderophore transport"/>
    <property type="evidence" value="ECO:0007669"/>
    <property type="project" value="InterPro"/>
</dbReference>
<feature type="domain" description="TonB-dependent receptor plug" evidence="16">
    <location>
        <begin position="99"/>
        <end position="201"/>
    </location>
</feature>
<dbReference type="PANTHER" id="PTHR32552:SF68">
    <property type="entry name" value="FERRICHROME OUTER MEMBRANE TRANSPORTER_PHAGE RECEPTOR"/>
    <property type="match status" value="1"/>
</dbReference>
<evidence type="ECO:0000259" key="16">
    <source>
        <dbReference type="Pfam" id="PF07715"/>
    </source>
</evidence>
<keyword evidence="11 13" id="KW-0472">Membrane</keyword>